<reference evidence="1" key="1">
    <citation type="submission" date="2021-06" db="EMBL/GenBank/DDBJ databases">
        <authorList>
            <person name="Kallberg Y."/>
            <person name="Tangrot J."/>
            <person name="Rosling A."/>
        </authorList>
    </citation>
    <scope>NUCLEOTIDE SEQUENCE</scope>
    <source>
        <strain evidence="1">MA453B</strain>
    </source>
</reference>
<proteinExistence type="predicted"/>
<keyword evidence="2" id="KW-1185">Reference proteome</keyword>
<evidence type="ECO:0000313" key="1">
    <source>
        <dbReference type="EMBL" id="CAG8819432.1"/>
    </source>
</evidence>
<accession>A0A9N9PID4</accession>
<dbReference type="AlphaFoldDB" id="A0A9N9PID4"/>
<protein>
    <submittedName>
        <fullName evidence="1">11564_t:CDS:1</fullName>
    </submittedName>
</protein>
<dbReference type="EMBL" id="CAJVPY010057935">
    <property type="protein sequence ID" value="CAG8819432.1"/>
    <property type="molecule type" value="Genomic_DNA"/>
</dbReference>
<evidence type="ECO:0000313" key="2">
    <source>
        <dbReference type="Proteomes" id="UP000789405"/>
    </source>
</evidence>
<sequence>NIIINFNRRFDELVNSITILAYWLHPLYKVLDKIYETAALIWNDLHYSEESCTQLLVEMQSWKRKDEPYHLSYNSTRETPIKW</sequence>
<gene>
    <name evidence="1" type="ORF">DERYTH_LOCUS26780</name>
</gene>
<name>A0A9N9PID4_9GLOM</name>
<dbReference type="Proteomes" id="UP000789405">
    <property type="component" value="Unassembled WGS sequence"/>
</dbReference>
<organism evidence="1 2">
    <name type="scientific">Dentiscutata erythropus</name>
    <dbReference type="NCBI Taxonomy" id="1348616"/>
    <lineage>
        <taxon>Eukaryota</taxon>
        <taxon>Fungi</taxon>
        <taxon>Fungi incertae sedis</taxon>
        <taxon>Mucoromycota</taxon>
        <taxon>Glomeromycotina</taxon>
        <taxon>Glomeromycetes</taxon>
        <taxon>Diversisporales</taxon>
        <taxon>Gigasporaceae</taxon>
        <taxon>Dentiscutata</taxon>
    </lineage>
</organism>
<feature type="non-terminal residue" evidence="1">
    <location>
        <position position="83"/>
    </location>
</feature>
<dbReference type="OrthoDB" id="2396812at2759"/>
<comment type="caution">
    <text evidence="1">The sequence shown here is derived from an EMBL/GenBank/DDBJ whole genome shotgun (WGS) entry which is preliminary data.</text>
</comment>